<proteinExistence type="predicted"/>
<dbReference type="EMBL" id="KN837149">
    <property type="protein sequence ID" value="KIJ39793.1"/>
    <property type="molecule type" value="Genomic_DNA"/>
</dbReference>
<name>A0A0C9U9N5_SPHS4</name>
<sequence length="325" mass="37531">MSSLRLDDARLSRSTQFYYQQGQCIFVCENIIFQLQKSALSIHSPKLLELSRAARSEGLWGDCSFVWLPDSAEHFTLLLECMCNGYGNPLVLGNWVGNPGFHPDILLIRLYTLCGIAHRYEANRIKEGIVKRLTYDYLWRLRGKDVNVDHLKAFIEMGQECCLPAFLKEAYCSSGFTHPRIMATLDRHHRISICRYRSELLHLFEDYIHTIPHAPSGLCEDIVRHRKRHQWLYPLVPASSRVRLLPDESFDTHLNWRRRISNRWAYQHSNCMKGLQSAIKSFVSEIGSFRRKIKRAEGGIQPVQMAHAIEDAIGSADKRCAQSNI</sequence>
<keyword evidence="2" id="KW-1185">Reference proteome</keyword>
<dbReference type="Proteomes" id="UP000054279">
    <property type="component" value="Unassembled WGS sequence"/>
</dbReference>
<evidence type="ECO:0008006" key="3">
    <source>
        <dbReference type="Google" id="ProtNLM"/>
    </source>
</evidence>
<gene>
    <name evidence="1" type="ORF">M422DRAFT_257389</name>
</gene>
<reference evidence="1 2" key="1">
    <citation type="submission" date="2014-06" db="EMBL/GenBank/DDBJ databases">
        <title>Evolutionary Origins and Diversification of the Mycorrhizal Mutualists.</title>
        <authorList>
            <consortium name="DOE Joint Genome Institute"/>
            <consortium name="Mycorrhizal Genomics Consortium"/>
            <person name="Kohler A."/>
            <person name="Kuo A."/>
            <person name="Nagy L.G."/>
            <person name="Floudas D."/>
            <person name="Copeland A."/>
            <person name="Barry K.W."/>
            <person name="Cichocki N."/>
            <person name="Veneault-Fourrey C."/>
            <person name="LaButti K."/>
            <person name="Lindquist E.A."/>
            <person name="Lipzen A."/>
            <person name="Lundell T."/>
            <person name="Morin E."/>
            <person name="Murat C."/>
            <person name="Riley R."/>
            <person name="Ohm R."/>
            <person name="Sun H."/>
            <person name="Tunlid A."/>
            <person name="Henrissat B."/>
            <person name="Grigoriev I.V."/>
            <person name="Hibbett D.S."/>
            <person name="Martin F."/>
        </authorList>
    </citation>
    <scope>NUCLEOTIDE SEQUENCE [LARGE SCALE GENOMIC DNA]</scope>
    <source>
        <strain evidence="1 2">SS14</strain>
    </source>
</reference>
<evidence type="ECO:0000313" key="1">
    <source>
        <dbReference type="EMBL" id="KIJ39793.1"/>
    </source>
</evidence>
<accession>A0A0C9U9N5</accession>
<dbReference type="AlphaFoldDB" id="A0A0C9U9N5"/>
<dbReference type="HOGENOM" id="CLU_855736_0_0_1"/>
<evidence type="ECO:0000313" key="2">
    <source>
        <dbReference type="Proteomes" id="UP000054279"/>
    </source>
</evidence>
<organism evidence="1 2">
    <name type="scientific">Sphaerobolus stellatus (strain SS14)</name>
    <dbReference type="NCBI Taxonomy" id="990650"/>
    <lineage>
        <taxon>Eukaryota</taxon>
        <taxon>Fungi</taxon>
        <taxon>Dikarya</taxon>
        <taxon>Basidiomycota</taxon>
        <taxon>Agaricomycotina</taxon>
        <taxon>Agaricomycetes</taxon>
        <taxon>Phallomycetidae</taxon>
        <taxon>Geastrales</taxon>
        <taxon>Sphaerobolaceae</taxon>
        <taxon>Sphaerobolus</taxon>
    </lineage>
</organism>
<protein>
    <recommendedName>
        <fullName evidence="3">BTB domain-containing protein</fullName>
    </recommendedName>
</protein>